<feature type="compositionally biased region" description="Basic and acidic residues" evidence="1">
    <location>
        <begin position="55"/>
        <end position="73"/>
    </location>
</feature>
<name>A0AAV6IAJ9_9ERIC</name>
<dbReference type="Proteomes" id="UP000823749">
    <property type="component" value="Chromosome 11"/>
</dbReference>
<gene>
    <name evidence="2" type="ORF">RHGRI_032098</name>
</gene>
<proteinExistence type="predicted"/>
<evidence type="ECO:0000313" key="2">
    <source>
        <dbReference type="EMBL" id="KAG5525683.1"/>
    </source>
</evidence>
<sequence>MENYTLLGPDSPWPDLILPKMGRNRKHQATSRAETIQAHETNTIQTSPSGTKTNTRHDKVTTPETRDEKENRQTKRIASIKPKQTILIDF</sequence>
<comment type="caution">
    <text evidence="2">The sequence shown here is derived from an EMBL/GenBank/DDBJ whole genome shotgun (WGS) entry which is preliminary data.</text>
</comment>
<evidence type="ECO:0000313" key="3">
    <source>
        <dbReference type="Proteomes" id="UP000823749"/>
    </source>
</evidence>
<evidence type="ECO:0000256" key="1">
    <source>
        <dbReference type="SAM" id="MobiDB-lite"/>
    </source>
</evidence>
<feature type="region of interest" description="Disordered" evidence="1">
    <location>
        <begin position="1"/>
        <end position="79"/>
    </location>
</feature>
<organism evidence="2 3">
    <name type="scientific">Rhododendron griersonianum</name>
    <dbReference type="NCBI Taxonomy" id="479676"/>
    <lineage>
        <taxon>Eukaryota</taxon>
        <taxon>Viridiplantae</taxon>
        <taxon>Streptophyta</taxon>
        <taxon>Embryophyta</taxon>
        <taxon>Tracheophyta</taxon>
        <taxon>Spermatophyta</taxon>
        <taxon>Magnoliopsida</taxon>
        <taxon>eudicotyledons</taxon>
        <taxon>Gunneridae</taxon>
        <taxon>Pentapetalae</taxon>
        <taxon>asterids</taxon>
        <taxon>Ericales</taxon>
        <taxon>Ericaceae</taxon>
        <taxon>Ericoideae</taxon>
        <taxon>Rhodoreae</taxon>
        <taxon>Rhododendron</taxon>
    </lineage>
</organism>
<dbReference type="AlphaFoldDB" id="A0AAV6IAJ9"/>
<accession>A0AAV6IAJ9</accession>
<reference evidence="2" key="1">
    <citation type="submission" date="2020-08" db="EMBL/GenBank/DDBJ databases">
        <title>Plant Genome Project.</title>
        <authorList>
            <person name="Zhang R.-G."/>
        </authorList>
    </citation>
    <scope>NUCLEOTIDE SEQUENCE</scope>
    <source>
        <strain evidence="2">WSP0</strain>
        <tissue evidence="2">Leaf</tissue>
    </source>
</reference>
<keyword evidence="3" id="KW-1185">Reference proteome</keyword>
<dbReference type="EMBL" id="JACTNZ010000011">
    <property type="protein sequence ID" value="KAG5525683.1"/>
    <property type="molecule type" value="Genomic_DNA"/>
</dbReference>
<protein>
    <submittedName>
        <fullName evidence="2">Uncharacterized protein</fullName>
    </submittedName>
</protein>
<feature type="compositionally biased region" description="Polar residues" evidence="1">
    <location>
        <begin position="30"/>
        <end position="53"/>
    </location>
</feature>